<dbReference type="CDD" id="cd00109">
    <property type="entry name" value="Kunitz-type"/>
    <property type="match status" value="1"/>
</dbReference>
<feature type="signal peptide" evidence="5">
    <location>
        <begin position="1"/>
        <end position="27"/>
    </location>
</feature>
<evidence type="ECO:0000256" key="1">
    <source>
        <dbReference type="ARBA" id="ARBA00022690"/>
    </source>
</evidence>
<dbReference type="AlphaFoldDB" id="A0A5S6QW48"/>
<feature type="region of interest" description="Disordered" evidence="4">
    <location>
        <begin position="113"/>
        <end position="163"/>
    </location>
</feature>
<evidence type="ECO:0000256" key="5">
    <source>
        <dbReference type="SAM" id="SignalP"/>
    </source>
</evidence>
<organism evidence="7 8">
    <name type="scientific">Trichuris muris</name>
    <name type="common">Mouse whipworm</name>
    <dbReference type="NCBI Taxonomy" id="70415"/>
    <lineage>
        <taxon>Eukaryota</taxon>
        <taxon>Metazoa</taxon>
        <taxon>Ecdysozoa</taxon>
        <taxon>Nematoda</taxon>
        <taxon>Enoplea</taxon>
        <taxon>Dorylaimia</taxon>
        <taxon>Trichinellida</taxon>
        <taxon>Trichuridae</taxon>
        <taxon>Trichuris</taxon>
    </lineage>
</organism>
<dbReference type="PROSITE" id="PS50279">
    <property type="entry name" value="BPTI_KUNITZ_2"/>
    <property type="match status" value="1"/>
</dbReference>
<dbReference type="STRING" id="70415.A0A5S6QW48"/>
<dbReference type="Gene3D" id="4.10.410.10">
    <property type="entry name" value="Pancreatic trypsin inhibitor Kunitz domain"/>
    <property type="match status" value="1"/>
</dbReference>
<evidence type="ECO:0000313" key="7">
    <source>
        <dbReference type="Proteomes" id="UP000046395"/>
    </source>
</evidence>
<dbReference type="PRINTS" id="PR00759">
    <property type="entry name" value="BASICPTASE"/>
</dbReference>
<dbReference type="PANTHER" id="PTHR10083">
    <property type="entry name" value="KUNITZ-TYPE PROTEASE INHIBITOR-RELATED"/>
    <property type="match status" value="1"/>
</dbReference>
<dbReference type="GO" id="GO:0005615">
    <property type="term" value="C:extracellular space"/>
    <property type="evidence" value="ECO:0007669"/>
    <property type="project" value="TreeGrafter"/>
</dbReference>
<sequence>MQSSTRRLPVAILALLLILNFADKAVSQTLNAGVQYTCQRQSYKEICATGLKSQFVWRWYLEDGECRSYPYGYCVGEEDIGEDQALRYQEDCETFCVRKVVVKNPARNQFEQFNRRARNRYSPQARDDRGSRAVEEPFPAGYGGFAGPSAGPSPPAHSASQYFNGAGLDAQRGTKVEILGPEVPPNDEHPDKSRAGPTSRAGSRGSQAKPAQGSKGKIVNYSCERLPYREKCSTGLAAQFTLRWHLYNGECISYPYGYCNGIDSIETDPSIRYKEDCETICIRGQKLNIQPAQLCSLSIDSGTCANVQTRFAYDRQQRKCVAFMYNGCGGNLNNFLTMEDCNEVCQKTDQFDYAKRAPEKGNEDLARPTHSSDSE</sequence>
<evidence type="ECO:0000256" key="2">
    <source>
        <dbReference type="ARBA" id="ARBA00022900"/>
    </source>
</evidence>
<dbReference type="GO" id="GO:0004867">
    <property type="term" value="F:serine-type endopeptidase inhibitor activity"/>
    <property type="evidence" value="ECO:0007669"/>
    <property type="project" value="UniProtKB-KW"/>
</dbReference>
<accession>A0A5S6QW48</accession>
<dbReference type="PANTHER" id="PTHR10083:SF374">
    <property type="entry name" value="BPTI_KUNITZ INHIBITOR DOMAIN-CONTAINING PROTEIN"/>
    <property type="match status" value="1"/>
</dbReference>
<feature type="domain" description="BPTI/Kunitz inhibitor" evidence="6">
    <location>
        <begin position="295"/>
        <end position="345"/>
    </location>
</feature>
<dbReference type="InterPro" id="IPR050098">
    <property type="entry name" value="TFPI/VKTCI-like"/>
</dbReference>
<dbReference type="Pfam" id="PF00014">
    <property type="entry name" value="Kunitz_BPTI"/>
    <property type="match status" value="1"/>
</dbReference>
<name>A0A5S6QW48_TRIMR</name>
<dbReference type="SUPFAM" id="SSF57362">
    <property type="entry name" value="BPTI-like"/>
    <property type="match status" value="1"/>
</dbReference>
<dbReference type="InterPro" id="IPR002223">
    <property type="entry name" value="Kunitz_BPTI"/>
</dbReference>
<keyword evidence="5" id="KW-0732">Signal</keyword>
<feature type="chain" id="PRO_5024390972" evidence="5">
    <location>
        <begin position="28"/>
        <end position="375"/>
    </location>
</feature>
<reference evidence="8" key="1">
    <citation type="submission" date="2019-12" db="UniProtKB">
        <authorList>
            <consortium name="WormBaseParasite"/>
        </authorList>
    </citation>
    <scope>IDENTIFICATION</scope>
</reference>
<keyword evidence="1" id="KW-0646">Protease inhibitor</keyword>
<evidence type="ECO:0000256" key="4">
    <source>
        <dbReference type="SAM" id="MobiDB-lite"/>
    </source>
</evidence>
<evidence type="ECO:0000259" key="6">
    <source>
        <dbReference type="PROSITE" id="PS50279"/>
    </source>
</evidence>
<dbReference type="Proteomes" id="UP000046395">
    <property type="component" value="Unassembled WGS sequence"/>
</dbReference>
<evidence type="ECO:0000313" key="8">
    <source>
        <dbReference type="WBParaSite" id="TMUE_3000011631.1"/>
    </source>
</evidence>
<dbReference type="InterPro" id="IPR020901">
    <property type="entry name" value="Prtase_inh_Kunz-CS"/>
</dbReference>
<evidence type="ECO:0000256" key="3">
    <source>
        <dbReference type="ARBA" id="ARBA00023157"/>
    </source>
</evidence>
<feature type="compositionally biased region" description="Basic and acidic residues" evidence="4">
    <location>
        <begin position="125"/>
        <end position="135"/>
    </location>
</feature>
<keyword evidence="7" id="KW-1185">Reference proteome</keyword>
<feature type="region of interest" description="Disordered" evidence="4">
    <location>
        <begin position="178"/>
        <end position="214"/>
    </location>
</feature>
<keyword evidence="2" id="KW-0722">Serine protease inhibitor</keyword>
<dbReference type="InterPro" id="IPR036880">
    <property type="entry name" value="Kunitz_BPTI_sf"/>
</dbReference>
<dbReference type="SMART" id="SM00131">
    <property type="entry name" value="KU"/>
    <property type="match status" value="1"/>
</dbReference>
<keyword evidence="3" id="KW-1015">Disulfide bond</keyword>
<dbReference type="PROSITE" id="PS00280">
    <property type="entry name" value="BPTI_KUNITZ_1"/>
    <property type="match status" value="1"/>
</dbReference>
<proteinExistence type="predicted"/>
<protein>
    <submittedName>
        <fullName evidence="8">BPTI/Kunitz inhibitor domain-containing protein</fullName>
    </submittedName>
</protein>
<dbReference type="WBParaSite" id="TMUE_3000011631.1">
    <property type="protein sequence ID" value="TMUE_3000011631.1"/>
    <property type="gene ID" value="WBGene00294565"/>
</dbReference>
<feature type="region of interest" description="Disordered" evidence="4">
    <location>
        <begin position="355"/>
        <end position="375"/>
    </location>
</feature>